<proteinExistence type="predicted"/>
<dbReference type="RefSeq" id="WP_381502245.1">
    <property type="nucleotide sequence ID" value="NZ_JBHUOM010000012.1"/>
</dbReference>
<gene>
    <name evidence="1" type="ORF">ACFS25_14770</name>
</gene>
<evidence type="ECO:0008006" key="3">
    <source>
        <dbReference type="Google" id="ProtNLM"/>
    </source>
</evidence>
<accession>A0ABW6AKW9</accession>
<sequence>MELIKHPHPVMNAIRLLLIVTVLFSTLTRCKKDNGATPATSQTDLLVANNWRTVRVTTPDGQEINKNRLNLATQVLYDLNMQFRNNGTVRALDPKQSNSVINGGTWTLAADNQSIDVDVSGFKGNFPIVQLTKSKLILRQNAPVDGNKTDINLEFEPSL</sequence>
<evidence type="ECO:0000313" key="1">
    <source>
        <dbReference type="EMBL" id="MFD2935053.1"/>
    </source>
</evidence>
<protein>
    <recommendedName>
        <fullName evidence="3">Lipocalin-like domain-containing protein</fullName>
    </recommendedName>
</protein>
<reference evidence="2" key="1">
    <citation type="journal article" date="2019" name="Int. J. Syst. Evol. Microbiol.">
        <title>The Global Catalogue of Microorganisms (GCM) 10K type strain sequencing project: providing services to taxonomists for standard genome sequencing and annotation.</title>
        <authorList>
            <consortium name="The Broad Institute Genomics Platform"/>
            <consortium name="The Broad Institute Genome Sequencing Center for Infectious Disease"/>
            <person name="Wu L."/>
            <person name="Ma J."/>
        </authorList>
    </citation>
    <scope>NUCLEOTIDE SEQUENCE [LARGE SCALE GENOMIC DNA]</scope>
    <source>
        <strain evidence="2">KCTC 52490</strain>
    </source>
</reference>
<comment type="caution">
    <text evidence="1">The sequence shown here is derived from an EMBL/GenBank/DDBJ whole genome shotgun (WGS) entry which is preliminary data.</text>
</comment>
<evidence type="ECO:0000313" key="2">
    <source>
        <dbReference type="Proteomes" id="UP001597512"/>
    </source>
</evidence>
<name>A0ABW6AKW9_9BACT</name>
<keyword evidence="2" id="KW-1185">Reference proteome</keyword>
<dbReference type="EMBL" id="JBHUOM010000012">
    <property type="protein sequence ID" value="MFD2935053.1"/>
    <property type="molecule type" value="Genomic_DNA"/>
</dbReference>
<organism evidence="1 2">
    <name type="scientific">Spirosoma flavum</name>
    <dbReference type="NCBI Taxonomy" id="2048557"/>
    <lineage>
        <taxon>Bacteria</taxon>
        <taxon>Pseudomonadati</taxon>
        <taxon>Bacteroidota</taxon>
        <taxon>Cytophagia</taxon>
        <taxon>Cytophagales</taxon>
        <taxon>Cytophagaceae</taxon>
        <taxon>Spirosoma</taxon>
    </lineage>
</organism>
<dbReference type="Proteomes" id="UP001597512">
    <property type="component" value="Unassembled WGS sequence"/>
</dbReference>
<dbReference type="Gene3D" id="2.40.128.540">
    <property type="entry name" value="Domain of unknown function DUF4822"/>
    <property type="match status" value="1"/>
</dbReference>